<evidence type="ECO:0000256" key="1">
    <source>
        <dbReference type="SAM" id="MobiDB-lite"/>
    </source>
</evidence>
<feature type="domain" description="MULE transposase" evidence="2">
    <location>
        <begin position="46"/>
        <end position="136"/>
    </location>
</feature>
<protein>
    <submittedName>
        <fullName evidence="3">Isoleucine--tRNA ligase, cytoplasmic</fullName>
    </submittedName>
</protein>
<feature type="compositionally biased region" description="Low complexity" evidence="1">
    <location>
        <begin position="415"/>
        <end position="432"/>
    </location>
</feature>
<reference evidence="3" key="2">
    <citation type="journal article" date="2023" name="BMC Genomics">
        <title>Pest status, molecular evolution, and epigenetic factors derived from the genome assembly of Frankliniella fusca, a thysanopteran phytovirus vector.</title>
        <authorList>
            <person name="Catto M.A."/>
            <person name="Labadie P.E."/>
            <person name="Jacobson A.L."/>
            <person name="Kennedy G.G."/>
            <person name="Srinivasan R."/>
            <person name="Hunt B.G."/>
        </authorList>
    </citation>
    <scope>NUCLEOTIDE SEQUENCE</scope>
    <source>
        <strain evidence="3">PL_HMW_Pooled</strain>
    </source>
</reference>
<dbReference type="Proteomes" id="UP001219518">
    <property type="component" value="Unassembled WGS sequence"/>
</dbReference>
<dbReference type="Pfam" id="PF10551">
    <property type="entry name" value="MULE"/>
    <property type="match status" value="1"/>
</dbReference>
<dbReference type="InterPro" id="IPR018289">
    <property type="entry name" value="MULE_transposase_dom"/>
</dbReference>
<dbReference type="AlphaFoldDB" id="A0AAE1LHN0"/>
<evidence type="ECO:0000313" key="3">
    <source>
        <dbReference type="EMBL" id="KAK3920541.1"/>
    </source>
</evidence>
<feature type="non-terminal residue" evidence="3">
    <location>
        <position position="1"/>
    </location>
</feature>
<keyword evidence="3" id="KW-0436">Ligase</keyword>
<accession>A0AAE1LHN0</accession>
<proteinExistence type="predicted"/>
<dbReference type="GO" id="GO:0016874">
    <property type="term" value="F:ligase activity"/>
    <property type="evidence" value="ECO:0007669"/>
    <property type="project" value="UniProtKB-KW"/>
</dbReference>
<dbReference type="EMBL" id="JAHWGI010001007">
    <property type="protein sequence ID" value="KAK3920541.1"/>
    <property type="molecule type" value="Genomic_DNA"/>
</dbReference>
<evidence type="ECO:0000259" key="2">
    <source>
        <dbReference type="Pfam" id="PF10551"/>
    </source>
</evidence>
<feature type="non-terminal residue" evidence="3">
    <location>
        <position position="541"/>
    </location>
</feature>
<feature type="compositionally biased region" description="Low complexity" evidence="1">
    <location>
        <begin position="487"/>
        <end position="508"/>
    </location>
</feature>
<keyword evidence="4" id="KW-1185">Reference proteome</keyword>
<comment type="caution">
    <text evidence="3">The sequence shown here is derived from an EMBL/GenBank/DDBJ whole genome shotgun (WGS) entry which is preliminary data.</text>
</comment>
<reference evidence="3" key="1">
    <citation type="submission" date="2021-07" db="EMBL/GenBank/DDBJ databases">
        <authorList>
            <person name="Catto M.A."/>
            <person name="Jacobson A."/>
            <person name="Kennedy G."/>
            <person name="Labadie P."/>
            <person name="Hunt B.G."/>
            <person name="Srinivasan R."/>
        </authorList>
    </citation>
    <scope>NUCLEOTIDE SEQUENCE</scope>
    <source>
        <strain evidence="3">PL_HMW_Pooled</strain>
        <tissue evidence="3">Head</tissue>
    </source>
</reference>
<name>A0AAE1LHN0_9NEOP</name>
<feature type="compositionally biased region" description="Basic and acidic residues" evidence="1">
    <location>
        <begin position="390"/>
        <end position="399"/>
    </location>
</feature>
<evidence type="ECO:0000313" key="4">
    <source>
        <dbReference type="Proteomes" id="UP001219518"/>
    </source>
</evidence>
<organism evidence="3 4">
    <name type="scientific">Frankliniella fusca</name>
    <dbReference type="NCBI Taxonomy" id="407009"/>
    <lineage>
        <taxon>Eukaryota</taxon>
        <taxon>Metazoa</taxon>
        <taxon>Ecdysozoa</taxon>
        <taxon>Arthropoda</taxon>
        <taxon>Hexapoda</taxon>
        <taxon>Insecta</taxon>
        <taxon>Pterygota</taxon>
        <taxon>Neoptera</taxon>
        <taxon>Paraneoptera</taxon>
        <taxon>Thysanoptera</taxon>
        <taxon>Terebrantia</taxon>
        <taxon>Thripoidea</taxon>
        <taxon>Thripidae</taxon>
        <taxon>Frankliniella</taxon>
    </lineage>
</organism>
<gene>
    <name evidence="3" type="ORF">KUF71_009812</name>
</gene>
<feature type="region of interest" description="Disordered" evidence="1">
    <location>
        <begin position="384"/>
        <end position="541"/>
    </location>
</feature>
<sequence length="541" mass="59550">YRLNQDQEVFVVGAAETQGEVHLVFRVNAVVGKLFQQRPDDPAVKLHLDASFKTLPLIFQQLLVLAAAFRENVHAAYMVLMTRRKASDYTAVLELIAARHPDLRIQSFMMDFEAAMRRGVTSVWPEPPQHGCWSHYTRRIDLYTSRAPLRALKALEGPMQLFRMVGCLPLLPANLMRRGLEEVIRPQAESLEGLTQAQAQALGMRALLQHVRSYWLGRIGEDVLSVSGLQRRTNNDVESWNNYLTRTAQKTHLNMWEFIDTLRKVEGRDATDFMRAHTHGLQPRRDSSVSNRINDKAIRKATEKLAGSLKTSDDLCRFLSSMAHRATYLISANTSTVADEREEAERDPDDVAWETAMAQVEAEVQADEGGLVNHAVAGSVNADQQAAAAVHHDEHTAVREHHHQHDQHQAGAGGAHQDQLAAAAAPDHQQAAVGVGHHLPRGHVDHQRQAGAGGAHHDQLAAAAAPHHQQAAVGVGHHPPHGHVGHQHQAGAGAAHHDQLAAAAAPHHQQADVGVGQHHPNGHVDHQHQPTSHLPPPAFQR</sequence>
<feature type="compositionally biased region" description="Low complexity" evidence="1">
    <location>
        <begin position="460"/>
        <end position="477"/>
    </location>
</feature>